<reference evidence="3" key="1">
    <citation type="journal article" date="2019" name="Int. J. Syst. Evol. Microbiol.">
        <title>The Global Catalogue of Microorganisms (GCM) 10K type strain sequencing project: providing services to taxonomists for standard genome sequencing and annotation.</title>
        <authorList>
            <consortium name="The Broad Institute Genomics Platform"/>
            <consortium name="The Broad Institute Genome Sequencing Center for Infectious Disease"/>
            <person name="Wu L."/>
            <person name="Ma J."/>
        </authorList>
    </citation>
    <scope>NUCLEOTIDE SEQUENCE [LARGE SCALE GENOMIC DNA]</scope>
    <source>
        <strain evidence="3">GH52</strain>
    </source>
</reference>
<sequence>MLSPFAVDTLRGIQKWGKFVGWFTVVMGVISALFGLLAFVVGAIPGVISIFLGLFLIRSAESAGRLVLEYDTGQMDGLFDNYKKYLKLQGILMIINLVVLIVGLLGYGAVIIALLTGSGL</sequence>
<dbReference type="RefSeq" id="WP_377771231.1">
    <property type="nucleotide sequence ID" value="NZ_JBHUHO010000024.1"/>
</dbReference>
<dbReference type="Proteomes" id="UP001597362">
    <property type="component" value="Unassembled WGS sequence"/>
</dbReference>
<evidence type="ECO:0000313" key="3">
    <source>
        <dbReference type="Proteomes" id="UP001597362"/>
    </source>
</evidence>
<comment type="caution">
    <text evidence="2">The sequence shown here is derived from an EMBL/GenBank/DDBJ whole genome shotgun (WGS) entry which is preliminary data.</text>
</comment>
<keyword evidence="1" id="KW-1133">Transmembrane helix</keyword>
<proteinExistence type="predicted"/>
<evidence type="ECO:0000256" key="1">
    <source>
        <dbReference type="SAM" id="Phobius"/>
    </source>
</evidence>
<keyword evidence="1" id="KW-0812">Transmembrane</keyword>
<dbReference type="Pfam" id="PF17319">
    <property type="entry name" value="DUF5362"/>
    <property type="match status" value="1"/>
</dbReference>
<name>A0ABW4YJ81_9BACL</name>
<keyword evidence="1" id="KW-0472">Membrane</keyword>
<dbReference type="InterPro" id="IPR035287">
    <property type="entry name" value="DUF5362"/>
</dbReference>
<gene>
    <name evidence="2" type="ORF">ACFSJH_08455</name>
</gene>
<dbReference type="EMBL" id="JBHUHO010000024">
    <property type="protein sequence ID" value="MFD2115758.1"/>
    <property type="molecule type" value="Genomic_DNA"/>
</dbReference>
<keyword evidence="3" id="KW-1185">Reference proteome</keyword>
<organism evidence="2 3">
    <name type="scientific">Paenibacillus yanchengensis</name>
    <dbReference type="NCBI Taxonomy" id="2035833"/>
    <lineage>
        <taxon>Bacteria</taxon>
        <taxon>Bacillati</taxon>
        <taxon>Bacillota</taxon>
        <taxon>Bacilli</taxon>
        <taxon>Bacillales</taxon>
        <taxon>Paenibacillaceae</taxon>
        <taxon>Paenibacillus</taxon>
    </lineage>
</organism>
<evidence type="ECO:0000313" key="2">
    <source>
        <dbReference type="EMBL" id="MFD2115758.1"/>
    </source>
</evidence>
<feature type="transmembrane region" description="Helical" evidence="1">
    <location>
        <begin position="91"/>
        <end position="115"/>
    </location>
</feature>
<feature type="transmembrane region" description="Helical" evidence="1">
    <location>
        <begin position="25"/>
        <end position="57"/>
    </location>
</feature>
<accession>A0ABW4YJ81</accession>
<protein>
    <submittedName>
        <fullName evidence="2">DUF5362 family protein</fullName>
    </submittedName>
</protein>